<evidence type="ECO:0000313" key="1">
    <source>
        <dbReference type="EMBL" id="TNN46218.1"/>
    </source>
</evidence>
<dbReference type="Proteomes" id="UP000314294">
    <property type="component" value="Unassembled WGS sequence"/>
</dbReference>
<reference evidence="1 2" key="1">
    <citation type="submission" date="2019-03" db="EMBL/GenBank/DDBJ databases">
        <title>First draft genome of Liparis tanakae, snailfish: a comprehensive survey of snailfish specific genes.</title>
        <authorList>
            <person name="Kim W."/>
            <person name="Song I."/>
            <person name="Jeong J.-H."/>
            <person name="Kim D."/>
            <person name="Kim S."/>
            <person name="Ryu S."/>
            <person name="Song J.Y."/>
            <person name="Lee S.K."/>
        </authorList>
    </citation>
    <scope>NUCLEOTIDE SEQUENCE [LARGE SCALE GENOMIC DNA]</scope>
    <source>
        <tissue evidence="1">Muscle</tissue>
    </source>
</reference>
<gene>
    <name evidence="1" type="ORF">EYF80_043568</name>
</gene>
<organism evidence="1 2">
    <name type="scientific">Liparis tanakae</name>
    <name type="common">Tanaka's snailfish</name>
    <dbReference type="NCBI Taxonomy" id="230148"/>
    <lineage>
        <taxon>Eukaryota</taxon>
        <taxon>Metazoa</taxon>
        <taxon>Chordata</taxon>
        <taxon>Craniata</taxon>
        <taxon>Vertebrata</taxon>
        <taxon>Euteleostomi</taxon>
        <taxon>Actinopterygii</taxon>
        <taxon>Neopterygii</taxon>
        <taxon>Teleostei</taxon>
        <taxon>Neoteleostei</taxon>
        <taxon>Acanthomorphata</taxon>
        <taxon>Eupercaria</taxon>
        <taxon>Perciformes</taxon>
        <taxon>Cottioidei</taxon>
        <taxon>Cottales</taxon>
        <taxon>Liparidae</taxon>
        <taxon>Liparis</taxon>
    </lineage>
</organism>
<accession>A0A4Z2FY44</accession>
<evidence type="ECO:0000313" key="2">
    <source>
        <dbReference type="Proteomes" id="UP000314294"/>
    </source>
</evidence>
<name>A0A4Z2FY44_9TELE</name>
<keyword evidence="2" id="KW-1185">Reference proteome</keyword>
<dbReference type="AlphaFoldDB" id="A0A4Z2FY44"/>
<sequence>MGRPNARYMERQMDGARFGSSGVCVERESRWVTTQEAAVIAVDRSGSPAAHPLVLVGVFEPEVDERLQEANPQVLQIFWRFHLLGVGVEHVFLRGEKGTKL</sequence>
<protein>
    <submittedName>
        <fullName evidence="1">Uncharacterized protein</fullName>
    </submittedName>
</protein>
<proteinExistence type="predicted"/>
<comment type="caution">
    <text evidence="1">The sequence shown here is derived from an EMBL/GenBank/DDBJ whole genome shotgun (WGS) entry which is preliminary data.</text>
</comment>
<dbReference type="EMBL" id="SRLO01000801">
    <property type="protein sequence ID" value="TNN46218.1"/>
    <property type="molecule type" value="Genomic_DNA"/>
</dbReference>